<evidence type="ECO:0000313" key="4">
    <source>
        <dbReference type="Proteomes" id="UP001596417"/>
    </source>
</evidence>
<evidence type="ECO:0000259" key="2">
    <source>
        <dbReference type="Pfam" id="PF00496"/>
    </source>
</evidence>
<dbReference type="Gene3D" id="3.40.190.10">
    <property type="entry name" value="Periplasmic binding protein-like II"/>
    <property type="match status" value="1"/>
</dbReference>
<organism evidence="3 4">
    <name type="scientific">Halocatena marina</name>
    <dbReference type="NCBI Taxonomy" id="2934937"/>
    <lineage>
        <taxon>Archaea</taxon>
        <taxon>Methanobacteriati</taxon>
        <taxon>Methanobacteriota</taxon>
        <taxon>Stenosarchaea group</taxon>
        <taxon>Halobacteria</taxon>
        <taxon>Halobacteriales</taxon>
        <taxon>Natronomonadaceae</taxon>
        <taxon>Halocatena</taxon>
    </lineage>
</organism>
<feature type="region of interest" description="Disordered" evidence="1">
    <location>
        <begin position="236"/>
        <end position="255"/>
    </location>
</feature>
<dbReference type="PROSITE" id="PS51318">
    <property type="entry name" value="TAT"/>
    <property type="match status" value="1"/>
</dbReference>
<feature type="domain" description="Solute-binding protein family 5" evidence="2">
    <location>
        <begin position="128"/>
        <end position="480"/>
    </location>
</feature>
<dbReference type="RefSeq" id="WP_248910399.1">
    <property type="nucleotide sequence ID" value="NZ_CP109982.1"/>
</dbReference>
<dbReference type="PROSITE" id="PS51257">
    <property type="entry name" value="PROKAR_LIPOPROTEIN"/>
    <property type="match status" value="1"/>
</dbReference>
<dbReference type="PANTHER" id="PTHR30290">
    <property type="entry name" value="PERIPLASMIC BINDING COMPONENT OF ABC TRANSPORTER"/>
    <property type="match status" value="1"/>
</dbReference>
<dbReference type="SUPFAM" id="SSF53850">
    <property type="entry name" value="Periplasmic binding protein-like II"/>
    <property type="match status" value="1"/>
</dbReference>
<name>A0ABD5YX82_9EURY</name>
<evidence type="ECO:0000256" key="1">
    <source>
        <dbReference type="SAM" id="MobiDB-lite"/>
    </source>
</evidence>
<dbReference type="GeneID" id="76202792"/>
<dbReference type="Proteomes" id="UP001596417">
    <property type="component" value="Unassembled WGS sequence"/>
</dbReference>
<sequence>MPSRHNEETSATRRRLLATLGTMGVAGIAGCGSGSNTPTASPGGKTSGSSDGGGGTATPDDMVDHFPVAPEGDPVDPVYDIKTGTLPGEPNLLPYPMGSRHHWRYTRVTTAPPWANRQRSDTETYWHLVTEDKFEDDNKTRITKFNDEFTWHDGKPVTAEDMLLLEEIQHKMAELDPNSSPQQTVEMVDEQTLKRVFSSERREDFYFKTEGRDSAFPIWDRDLLRPWHEKIMDATTESEVESITGEANKPENKVSVSDRIGHSMWEINTVNEQSAIYTKYEDHPYSDQQNIEKLRINFVPGESQARLAIKNDQLDGINGKPEGTPLPDGMTQFSKPSISGNKYRLNWTDKHLGKRAVRRALAYLVDYNAVVTNRNGGYPPALQNGMTAPGRSTWLSDSHVDQLNNYGASGQPQKAAELLRSAGYSKNSDGIWADKDGDTISWRMVDIVFWKTIGPTIRSQLKKFGIEIEYNLMENVGDFVTLSNEGPDFGEGWDLIIWHQNGGGVAANHPGGYYRSGWHSYLIHEGLDESGKPTEFGFAGHPNEYEIPTKVGDMEANGKTETLNLWDKYEAVAAPKTSNDELLGHAEDLSWWWNYEIPALQTIEYRDEWVGDSQDFNPVDYTHDGTKNSWHTLTSVTIGLDRGWYHSNVK</sequence>
<keyword evidence="4" id="KW-1185">Reference proteome</keyword>
<dbReference type="AlphaFoldDB" id="A0ABD5YX82"/>
<dbReference type="InterPro" id="IPR000914">
    <property type="entry name" value="SBP_5_dom"/>
</dbReference>
<dbReference type="InterPro" id="IPR006311">
    <property type="entry name" value="TAT_signal"/>
</dbReference>
<protein>
    <submittedName>
        <fullName evidence="3">ABC transporter substrate-binding protein</fullName>
    </submittedName>
</protein>
<dbReference type="Pfam" id="PF00496">
    <property type="entry name" value="SBP_bac_5"/>
    <property type="match status" value="1"/>
</dbReference>
<gene>
    <name evidence="3" type="ORF">ACFQL7_26415</name>
</gene>
<reference evidence="3 4" key="1">
    <citation type="journal article" date="2019" name="Int. J. Syst. Evol. Microbiol.">
        <title>The Global Catalogue of Microorganisms (GCM) 10K type strain sequencing project: providing services to taxonomists for standard genome sequencing and annotation.</title>
        <authorList>
            <consortium name="The Broad Institute Genomics Platform"/>
            <consortium name="The Broad Institute Genome Sequencing Center for Infectious Disease"/>
            <person name="Wu L."/>
            <person name="Ma J."/>
        </authorList>
    </citation>
    <scope>NUCLEOTIDE SEQUENCE [LARGE SCALE GENOMIC DNA]</scope>
    <source>
        <strain evidence="3 4">RDMS1</strain>
    </source>
</reference>
<comment type="caution">
    <text evidence="3">The sequence shown here is derived from an EMBL/GenBank/DDBJ whole genome shotgun (WGS) entry which is preliminary data.</text>
</comment>
<proteinExistence type="predicted"/>
<dbReference type="EMBL" id="JBHTAX010000006">
    <property type="protein sequence ID" value="MFC7192972.1"/>
    <property type="molecule type" value="Genomic_DNA"/>
</dbReference>
<dbReference type="Gene3D" id="3.10.105.10">
    <property type="entry name" value="Dipeptide-binding Protein, Domain 3"/>
    <property type="match status" value="1"/>
</dbReference>
<dbReference type="InterPro" id="IPR039424">
    <property type="entry name" value="SBP_5"/>
</dbReference>
<feature type="region of interest" description="Disordered" evidence="1">
    <location>
        <begin position="29"/>
        <end position="73"/>
    </location>
</feature>
<accession>A0ABD5YX82</accession>
<evidence type="ECO:0000313" key="3">
    <source>
        <dbReference type="EMBL" id="MFC7192972.1"/>
    </source>
</evidence>